<gene>
    <name evidence="3" type="ORF">NLU13_3229</name>
</gene>
<accession>A0AA39GMF6</accession>
<feature type="region of interest" description="Disordered" evidence="1">
    <location>
        <begin position="145"/>
        <end position="174"/>
    </location>
</feature>
<feature type="region of interest" description="Disordered" evidence="1">
    <location>
        <begin position="28"/>
        <end position="50"/>
    </location>
</feature>
<comment type="caution">
    <text evidence="3">The sequence shown here is derived from an EMBL/GenBank/DDBJ whole genome shotgun (WGS) entry which is preliminary data.</text>
</comment>
<feature type="signal peptide" evidence="2">
    <location>
        <begin position="1"/>
        <end position="23"/>
    </location>
</feature>
<evidence type="ECO:0000256" key="2">
    <source>
        <dbReference type="SAM" id="SignalP"/>
    </source>
</evidence>
<evidence type="ECO:0000256" key="1">
    <source>
        <dbReference type="SAM" id="MobiDB-lite"/>
    </source>
</evidence>
<proteinExistence type="predicted"/>
<feature type="compositionally biased region" description="Acidic residues" evidence="1">
    <location>
        <begin position="145"/>
        <end position="167"/>
    </location>
</feature>
<evidence type="ECO:0000313" key="3">
    <source>
        <dbReference type="EMBL" id="KAK0389654.1"/>
    </source>
</evidence>
<name>A0AA39GMF6_SARSR</name>
<evidence type="ECO:0000313" key="4">
    <source>
        <dbReference type="Proteomes" id="UP001175261"/>
    </source>
</evidence>
<feature type="compositionally biased region" description="Acidic residues" evidence="1">
    <location>
        <begin position="32"/>
        <end position="43"/>
    </location>
</feature>
<feature type="chain" id="PRO_5041418851" description="Transmembrane protein" evidence="2">
    <location>
        <begin position="24"/>
        <end position="505"/>
    </location>
</feature>
<dbReference type="AlphaFoldDB" id="A0AA39GMF6"/>
<protein>
    <recommendedName>
        <fullName evidence="5">Transmembrane protein</fullName>
    </recommendedName>
</protein>
<organism evidence="3 4">
    <name type="scientific">Sarocladium strictum</name>
    <name type="common">Black bundle disease fungus</name>
    <name type="synonym">Acremonium strictum</name>
    <dbReference type="NCBI Taxonomy" id="5046"/>
    <lineage>
        <taxon>Eukaryota</taxon>
        <taxon>Fungi</taxon>
        <taxon>Dikarya</taxon>
        <taxon>Ascomycota</taxon>
        <taxon>Pezizomycotina</taxon>
        <taxon>Sordariomycetes</taxon>
        <taxon>Hypocreomycetidae</taxon>
        <taxon>Hypocreales</taxon>
        <taxon>Sarocladiaceae</taxon>
        <taxon>Sarocladium</taxon>
    </lineage>
</organism>
<sequence>MSDFIYQCLAVAAFLFVVGHLRSAPLSSDIHDSEDDDDMDENFTDLSDTDGQVNTVDMEQVETADDEDLISLADVPAGEDGDGQVQPQPLTRTDGHQRLISLEEMARIMNIAPGSRTYAALVRNFEGLFPITQDQADYIFQQNGEVDDTSSESSGDESQEELAEGADDSSFWREDRRTTTNREIADALVDDLDFWDKRHRDDHGAHLLHIKDVDRGMHAVIEEGRQLGAGDGEVVLGDSYVYEADSKSLVAKIPCKSDIKLVKKLKPLMLKKVSVDTEKNPELALRASPAKRCFTEIFKLARGRARSAKRVIISAGKADLSFAPAYQDQWKEKHRSAIGSTKWPTVVVESGLLINDRDMLEKVQWWFDASHGDTRVVLVTQLATQDGHPHKLRITQYGRTDDGHDVQLINLAHIWVRPEERWRTWPGGFSGDDFHAEFLHMVRGREAGLVLSEEQLYGGAGFTEKPMSRVMILDEQDLTKLAAEMWNSSHLWEDARNHEWEPWRA</sequence>
<keyword evidence="2" id="KW-0732">Signal</keyword>
<keyword evidence="4" id="KW-1185">Reference proteome</keyword>
<evidence type="ECO:0008006" key="5">
    <source>
        <dbReference type="Google" id="ProtNLM"/>
    </source>
</evidence>
<dbReference type="Proteomes" id="UP001175261">
    <property type="component" value="Unassembled WGS sequence"/>
</dbReference>
<dbReference type="EMBL" id="JAPDFR010000002">
    <property type="protein sequence ID" value="KAK0389654.1"/>
    <property type="molecule type" value="Genomic_DNA"/>
</dbReference>
<reference evidence="3" key="1">
    <citation type="submission" date="2022-10" db="EMBL/GenBank/DDBJ databases">
        <title>Determination and structural analysis of whole genome sequence of Sarocladium strictum F4-1.</title>
        <authorList>
            <person name="Hu L."/>
            <person name="Jiang Y."/>
        </authorList>
    </citation>
    <scope>NUCLEOTIDE SEQUENCE</scope>
    <source>
        <strain evidence="3">F4-1</strain>
    </source>
</reference>